<proteinExistence type="predicted"/>
<dbReference type="STRING" id="138074.SYMBAF_80119"/>
<reference evidence="1 2" key="1">
    <citation type="journal article" date="2014" name="Genome Announc.">
        <title>Whole-Genome Sequence of Serratia symbiotica Strain CWBI-2.3T, a Free-Living Symbiont of the Black Bean Aphid Aphis fabae.</title>
        <authorList>
            <person name="Foray V."/>
            <person name="Grigorescu A.S."/>
            <person name="Sabri A."/>
            <person name="Haubruge E."/>
            <person name="Lognay G."/>
            <person name="Francis F."/>
            <person name="Fauconnier M.L."/>
            <person name="Hance T."/>
            <person name="Thonart P."/>
        </authorList>
    </citation>
    <scope>NUCLEOTIDE SEQUENCE [LARGE SCALE GENOMIC DNA]</scope>
    <source>
        <strain evidence="1">CWBI-2.3</strain>
    </source>
</reference>
<evidence type="ECO:0000313" key="1">
    <source>
        <dbReference type="EMBL" id="QLH63418.1"/>
    </source>
</evidence>
<sequence length="142" mass="15799">MMMALGLFVFSLKTLPYQDMQQSVSWRHPTSSRVGQRPASQFIGVDNETITLNGVLLPELIGGRFTLFFLRKMADQGMAWPLIEGTGSLFGWFVIDSLNVTKSVFFRDGAARRIEFTLTLKRVDPPKLGGLLGDIVTMVDGL</sequence>
<dbReference type="PIRSF" id="PIRSF029208">
    <property type="entry name" value="Phage_tail_GPU"/>
    <property type="match status" value="1"/>
</dbReference>
<name>A0A068Z5F7_9GAMM</name>
<organism evidence="1 2">
    <name type="scientific">Serratia symbiotica</name>
    <dbReference type="NCBI Taxonomy" id="138074"/>
    <lineage>
        <taxon>Bacteria</taxon>
        <taxon>Pseudomonadati</taxon>
        <taxon>Pseudomonadota</taxon>
        <taxon>Gammaproteobacteria</taxon>
        <taxon>Enterobacterales</taxon>
        <taxon>Yersiniaceae</taxon>
        <taxon>Serratia</taxon>
    </lineage>
</organism>
<dbReference type="GeneID" id="93737098"/>
<accession>A0A068Z5F7</accession>
<dbReference type="Proteomes" id="UP000042738">
    <property type="component" value="Chromosome"/>
</dbReference>
<protein>
    <submittedName>
        <fullName evidence="1">Phage tail protein</fullName>
    </submittedName>
</protein>
<evidence type="ECO:0000313" key="2">
    <source>
        <dbReference type="Proteomes" id="UP000042738"/>
    </source>
</evidence>
<dbReference type="InterPro" id="IPR009734">
    <property type="entry name" value="Myoviridae_GpU"/>
</dbReference>
<dbReference type="AlphaFoldDB" id="A0A068Z5F7"/>
<gene>
    <name evidence="1" type="ORF">SYMBAF_11395</name>
</gene>
<dbReference type="InterPro" id="IPR016912">
    <property type="entry name" value="Phage_P2_GpU"/>
</dbReference>
<dbReference type="Pfam" id="PF06995">
    <property type="entry name" value="Phage_P2_GpU"/>
    <property type="match status" value="1"/>
</dbReference>
<dbReference type="EMBL" id="CP050855">
    <property type="protein sequence ID" value="QLH63418.1"/>
    <property type="molecule type" value="Genomic_DNA"/>
</dbReference>
<dbReference type="RefSeq" id="WP_040266609.1">
    <property type="nucleotide sequence ID" value="NZ_CAXKXZ010000015.1"/>
</dbReference>